<feature type="signal peptide" evidence="1">
    <location>
        <begin position="1"/>
        <end position="32"/>
    </location>
</feature>
<dbReference type="EMBL" id="OZ019898">
    <property type="protein sequence ID" value="CAK9229044.1"/>
    <property type="molecule type" value="Genomic_DNA"/>
</dbReference>
<sequence length="221" mass="24656">MGTSSSCKLLHVRIRRFLALLLFVVMIPDLLQEPQTRRITFTEAPAKYTSNTSATIRSNLTSVVNGSGINIDTCATLCSIRCKVGRHFVDALVADQLDQRNFEDCAGREDSFVNLLDGQHSFVVSVNTSNGVQFSAQYNWTLTLISMNYVFGALVDASGRTELYGTTDRSIDPDRLVCTSRISILEASTPNLLIVQDPFVLMLRAPMPCLEHWWMPRDETS</sequence>
<feature type="chain" id="PRO_5045552759" evidence="1">
    <location>
        <begin position="33"/>
        <end position="221"/>
    </location>
</feature>
<keyword evidence="1" id="KW-0732">Signal</keyword>
<protein>
    <submittedName>
        <fullName evidence="2">Uncharacterized protein</fullName>
    </submittedName>
</protein>
<reference evidence="2" key="1">
    <citation type="submission" date="2024-02" db="EMBL/GenBank/DDBJ databases">
        <authorList>
            <consortium name="ELIXIR-Norway"/>
            <consortium name="Elixir Norway"/>
        </authorList>
    </citation>
    <scope>NUCLEOTIDE SEQUENCE</scope>
</reference>
<accession>A0ABP0USU7</accession>
<proteinExistence type="predicted"/>
<evidence type="ECO:0000313" key="3">
    <source>
        <dbReference type="Proteomes" id="UP001497512"/>
    </source>
</evidence>
<evidence type="ECO:0000313" key="2">
    <source>
        <dbReference type="EMBL" id="CAK9229044.1"/>
    </source>
</evidence>
<keyword evidence="3" id="KW-1185">Reference proteome</keyword>
<organism evidence="2 3">
    <name type="scientific">Sphagnum troendelagicum</name>
    <dbReference type="NCBI Taxonomy" id="128251"/>
    <lineage>
        <taxon>Eukaryota</taxon>
        <taxon>Viridiplantae</taxon>
        <taxon>Streptophyta</taxon>
        <taxon>Embryophyta</taxon>
        <taxon>Bryophyta</taxon>
        <taxon>Sphagnophytina</taxon>
        <taxon>Sphagnopsida</taxon>
        <taxon>Sphagnales</taxon>
        <taxon>Sphagnaceae</taxon>
        <taxon>Sphagnum</taxon>
    </lineage>
</organism>
<name>A0ABP0USU7_9BRYO</name>
<evidence type="ECO:0000256" key="1">
    <source>
        <dbReference type="SAM" id="SignalP"/>
    </source>
</evidence>
<gene>
    <name evidence="2" type="ORF">CSSPTR1EN2_LOCUS19536</name>
</gene>
<dbReference type="Proteomes" id="UP001497512">
    <property type="component" value="Chromosome 6"/>
</dbReference>